<dbReference type="InterPro" id="IPR020999">
    <property type="entry name" value="Chitin_synth_reg_RCR"/>
</dbReference>
<dbReference type="PROSITE" id="PS51422">
    <property type="entry name" value="SAR1"/>
    <property type="match status" value="1"/>
</dbReference>
<feature type="chain" id="PRO_5040762524" evidence="8">
    <location>
        <begin position="21"/>
        <end position="363"/>
    </location>
</feature>
<evidence type="ECO:0000256" key="3">
    <source>
        <dbReference type="ARBA" id="ARBA00023134"/>
    </source>
</evidence>
<feature type="region of interest" description="Disordered" evidence="6">
    <location>
        <begin position="321"/>
        <end position="363"/>
    </location>
</feature>
<dbReference type="GO" id="GO:0003924">
    <property type="term" value="F:GTPase activity"/>
    <property type="evidence" value="ECO:0007669"/>
    <property type="project" value="InterPro"/>
</dbReference>
<dbReference type="GO" id="GO:0015031">
    <property type="term" value="P:protein transport"/>
    <property type="evidence" value="ECO:0007669"/>
    <property type="project" value="InterPro"/>
</dbReference>
<comment type="caution">
    <text evidence="9">The sequence shown here is derived from an EMBL/GenBank/DDBJ whole genome shotgun (WGS) entry which is preliminary data.</text>
</comment>
<feature type="binding site" evidence="4">
    <location>
        <begin position="129"/>
        <end position="132"/>
    </location>
    <ligand>
        <name>GTP</name>
        <dbReference type="ChEBI" id="CHEBI:37565"/>
    </ligand>
</feature>
<dbReference type="InterPro" id="IPR027417">
    <property type="entry name" value="P-loop_NTPase"/>
</dbReference>
<dbReference type="InterPro" id="IPR005225">
    <property type="entry name" value="Small_GTP-bd"/>
</dbReference>
<reference evidence="9 10" key="1">
    <citation type="journal article" date="2018" name="IMA Fungus">
        <title>IMA Genome-F 10: Nine draft genome sequences of Claviceps purpurea s.lat., including C. arundinis, C. humidiphila, and C. cf. spartinae, pseudomolecules for the pitch canker pathogen Fusarium circinatum, draft genome of Davidsoniella eucalypti, Grosmannia galeiformis, Quambalaria eucalypti, and Teratosphaeria destructans.</title>
        <authorList>
            <person name="Wingfield B.D."/>
            <person name="Liu M."/>
            <person name="Nguyen H.D."/>
            <person name="Lane F.A."/>
            <person name="Morgan S.W."/>
            <person name="De Vos L."/>
            <person name="Wilken P.M."/>
            <person name="Duong T.A."/>
            <person name="Aylward J."/>
            <person name="Coetzee M.P."/>
            <person name="Dadej K."/>
            <person name="De Beer Z.W."/>
            <person name="Findlay W."/>
            <person name="Havenga M."/>
            <person name="Kolarik M."/>
            <person name="Menzies J.G."/>
            <person name="Naidoo K."/>
            <person name="Pochopski O."/>
            <person name="Shoukouhi P."/>
            <person name="Santana Q.C."/>
            <person name="Seifert K.A."/>
            <person name="Soal N."/>
            <person name="Steenkamp E.T."/>
            <person name="Tatham C.T."/>
            <person name="van der Nest M.A."/>
            <person name="Wingfield M.J."/>
        </authorList>
    </citation>
    <scope>NUCLEOTIDE SEQUENCE [LARGE SCALE GENOMIC DNA]</scope>
    <source>
        <strain evidence="9">CMW44962</strain>
    </source>
</reference>
<dbReference type="PRINTS" id="PR00328">
    <property type="entry name" value="SAR1GTPBP"/>
</dbReference>
<evidence type="ECO:0000256" key="8">
    <source>
        <dbReference type="SAM" id="SignalP"/>
    </source>
</evidence>
<evidence type="ECO:0000256" key="5">
    <source>
        <dbReference type="PIRSR" id="PIRSR606689-2"/>
    </source>
</evidence>
<dbReference type="PANTHER" id="PTHR45732">
    <property type="entry name" value="ADP-RIBOSYLATION FACTOR-LIKE PROTEIN 8"/>
    <property type="match status" value="1"/>
</dbReference>
<proteinExistence type="inferred from homology"/>
<evidence type="ECO:0000256" key="4">
    <source>
        <dbReference type="PIRSR" id="PIRSR606689-1"/>
    </source>
</evidence>
<dbReference type="InterPro" id="IPR044154">
    <property type="entry name" value="Arl8a/8b"/>
</dbReference>
<dbReference type="SMART" id="SM00173">
    <property type="entry name" value="RAS"/>
    <property type="match status" value="1"/>
</dbReference>
<dbReference type="CDD" id="cd04159">
    <property type="entry name" value="Arl10_like"/>
    <property type="match status" value="1"/>
</dbReference>
<evidence type="ECO:0000256" key="2">
    <source>
        <dbReference type="ARBA" id="ARBA00022741"/>
    </source>
</evidence>
<dbReference type="SUPFAM" id="SSF52540">
    <property type="entry name" value="P-loop containing nucleoside triphosphate hydrolases"/>
    <property type="match status" value="1"/>
</dbReference>
<feature type="signal peptide" evidence="8">
    <location>
        <begin position="1"/>
        <end position="20"/>
    </location>
</feature>
<dbReference type="InterPro" id="IPR006689">
    <property type="entry name" value="Small_GTPase_ARF/SAR"/>
</dbReference>
<evidence type="ECO:0000313" key="9">
    <source>
        <dbReference type="EMBL" id="KAH9827527.1"/>
    </source>
</evidence>
<dbReference type="GO" id="GO:0046872">
    <property type="term" value="F:metal ion binding"/>
    <property type="evidence" value="ECO:0007669"/>
    <property type="project" value="UniProtKB-KW"/>
</dbReference>
<feature type="transmembrane region" description="Helical" evidence="7">
    <location>
        <begin position="241"/>
        <end position="264"/>
    </location>
</feature>
<feature type="compositionally biased region" description="Low complexity" evidence="6">
    <location>
        <begin position="321"/>
        <end position="336"/>
    </location>
</feature>
<dbReference type="PROSITE" id="PS51417">
    <property type="entry name" value="ARF"/>
    <property type="match status" value="1"/>
</dbReference>
<evidence type="ECO:0000256" key="7">
    <source>
        <dbReference type="SAM" id="Phobius"/>
    </source>
</evidence>
<evidence type="ECO:0000313" key="10">
    <source>
        <dbReference type="Proteomes" id="UP001138500"/>
    </source>
</evidence>
<dbReference type="PANTHER" id="PTHR45732:SF7">
    <property type="entry name" value="ADP-RIBOSYLATION FACTOR-LIKE PROTEIN 8"/>
    <property type="match status" value="1"/>
</dbReference>
<organism evidence="9 10">
    <name type="scientific">Teratosphaeria destructans</name>
    <dbReference type="NCBI Taxonomy" id="418781"/>
    <lineage>
        <taxon>Eukaryota</taxon>
        <taxon>Fungi</taxon>
        <taxon>Dikarya</taxon>
        <taxon>Ascomycota</taxon>
        <taxon>Pezizomycotina</taxon>
        <taxon>Dothideomycetes</taxon>
        <taxon>Dothideomycetidae</taxon>
        <taxon>Mycosphaerellales</taxon>
        <taxon>Teratosphaeriaceae</taxon>
        <taxon>Teratosphaeria</taxon>
    </lineage>
</organism>
<dbReference type="Proteomes" id="UP001138500">
    <property type="component" value="Unassembled WGS sequence"/>
</dbReference>
<feature type="binding site" evidence="4">
    <location>
        <position position="73"/>
    </location>
    <ligand>
        <name>GTP</name>
        <dbReference type="ChEBI" id="CHEBI:37565"/>
    </ligand>
</feature>
<keyword evidence="7" id="KW-0472">Membrane</keyword>
<keyword evidence="10" id="KW-1185">Reference proteome</keyword>
<accession>A0A9W7W263</accession>
<dbReference type="AlphaFoldDB" id="A0A9W7W263"/>
<dbReference type="NCBIfam" id="TIGR00231">
    <property type="entry name" value="small_GTP"/>
    <property type="match status" value="1"/>
</dbReference>
<dbReference type="Pfam" id="PF12273">
    <property type="entry name" value="RCR"/>
    <property type="match status" value="1"/>
</dbReference>
<feature type="binding site" evidence="5">
    <location>
        <position position="51"/>
    </location>
    <ligand>
        <name>Mg(2+)</name>
        <dbReference type="ChEBI" id="CHEBI:18420"/>
    </ligand>
</feature>
<feature type="binding site" evidence="5">
    <location>
        <position position="33"/>
    </location>
    <ligand>
        <name>Mg(2+)</name>
        <dbReference type="ChEBI" id="CHEBI:18420"/>
    </ligand>
</feature>
<feature type="compositionally biased region" description="Polar residues" evidence="6">
    <location>
        <begin position="337"/>
        <end position="346"/>
    </location>
</feature>
<feature type="binding site" evidence="4">
    <location>
        <begin position="26"/>
        <end position="33"/>
    </location>
    <ligand>
        <name>GTP</name>
        <dbReference type="ChEBI" id="CHEBI:37565"/>
    </ligand>
</feature>
<keyword evidence="7" id="KW-0812">Transmembrane</keyword>
<protein>
    <submittedName>
        <fullName evidence="9">Small GTPase superfamily Arf family</fullName>
    </submittedName>
</protein>
<comment type="similarity">
    <text evidence="1">Belongs to the small GTPase superfamily. Arf family.</text>
</comment>
<evidence type="ECO:0000256" key="6">
    <source>
        <dbReference type="SAM" id="MobiDB-lite"/>
    </source>
</evidence>
<keyword evidence="8" id="KW-0732">Signal</keyword>
<feature type="compositionally biased region" description="Pro residues" evidence="6">
    <location>
        <begin position="352"/>
        <end position="363"/>
    </location>
</feature>
<keyword evidence="3 4" id="KW-0342">GTP-binding</keyword>
<dbReference type="Pfam" id="PF00025">
    <property type="entry name" value="Arf"/>
    <property type="match status" value="1"/>
</dbReference>
<dbReference type="PROSITE" id="PS51419">
    <property type="entry name" value="RAB"/>
    <property type="match status" value="1"/>
</dbReference>
<dbReference type="SMART" id="SM00178">
    <property type="entry name" value="SAR"/>
    <property type="match status" value="1"/>
</dbReference>
<keyword evidence="2 4" id="KW-0547">Nucleotide-binding</keyword>
<dbReference type="OrthoDB" id="2011769at2759"/>
<evidence type="ECO:0000256" key="1">
    <source>
        <dbReference type="ARBA" id="ARBA00010290"/>
    </source>
</evidence>
<dbReference type="GO" id="GO:0005525">
    <property type="term" value="F:GTP binding"/>
    <property type="evidence" value="ECO:0007669"/>
    <property type="project" value="UniProtKB-KW"/>
</dbReference>
<gene>
    <name evidence="9" type="ORF">Tdes44962_MAKER02785</name>
</gene>
<keyword evidence="5" id="KW-0460">Magnesium</keyword>
<dbReference type="FunFam" id="3.40.50.300:FF:001015">
    <property type="entry name" value="ADP-ribosylation factor-like protein 8B"/>
    <property type="match status" value="1"/>
</dbReference>
<name>A0A9W7W263_9PEZI</name>
<dbReference type="SMART" id="SM00177">
    <property type="entry name" value="ARF"/>
    <property type="match status" value="1"/>
</dbReference>
<dbReference type="EMBL" id="RIBY02001868">
    <property type="protein sequence ID" value="KAH9827527.1"/>
    <property type="molecule type" value="Genomic_DNA"/>
</dbReference>
<dbReference type="Gene3D" id="3.40.50.300">
    <property type="entry name" value="P-loop containing nucleotide triphosphate hydrolases"/>
    <property type="match status" value="1"/>
</dbReference>
<dbReference type="SMART" id="SM00175">
    <property type="entry name" value="RAB"/>
    <property type="match status" value="1"/>
</dbReference>
<keyword evidence="7" id="KW-1133">Transmembrane helix</keyword>
<reference evidence="9 10" key="2">
    <citation type="journal article" date="2021" name="Curr. Genet.">
        <title>Genetic response to nitrogen starvation in the aggressive Eucalyptus foliar pathogen Teratosphaeria destructans.</title>
        <authorList>
            <person name="Havenga M."/>
            <person name="Wingfield B.D."/>
            <person name="Wingfield M.J."/>
            <person name="Dreyer L.L."/>
            <person name="Roets F."/>
            <person name="Aylward J."/>
        </authorList>
    </citation>
    <scope>NUCLEOTIDE SEQUENCE [LARGE SCALE GENOMIC DNA]</scope>
    <source>
        <strain evidence="9">CMW44962</strain>
    </source>
</reference>
<dbReference type="GO" id="GO:0098852">
    <property type="term" value="C:lytic vacuole membrane"/>
    <property type="evidence" value="ECO:0007669"/>
    <property type="project" value="TreeGrafter"/>
</dbReference>
<keyword evidence="5" id="KW-0479">Metal-binding</keyword>
<sequence length="363" mass="41042">MGIFKRIYDWLLSLFWATEMDITMIGLQNAGKTSLLRVLAGGEFTIDSIPTVGFNMKRVTKGHVTLKCWDLGGQPRFRSMWERYCRGVNAIVFIVDSADKEALPVAKEELHILLEKPAMEGIPLLVLGNKSDLQGHASVDELIDALNLKAVTHREVSCYGISAKEETNLDAVLQWLIARAQKLLSVAIYERYATIRASFLLYGTTDRTVNMETSSLLRRYIYYDDCYNNNSYYCNSAWDRWGRWVLLACLIVAAFLIFFLFSCITARRRRRMGYAPYRGTGWSLGRTPLGHAPAQYTQQPPQENVYNAQPYYGNNNSNNAYQAPPPAYGAAQDYYGSNNVELQPPQNAYKPPQGPPPGHQSYA</sequence>